<dbReference type="AlphaFoldDB" id="A0A0F9K337"/>
<evidence type="ECO:0000313" key="2">
    <source>
        <dbReference type="EMBL" id="KKM69066.1"/>
    </source>
</evidence>
<proteinExistence type="predicted"/>
<reference evidence="2" key="1">
    <citation type="journal article" date="2015" name="Nature">
        <title>Complex archaea that bridge the gap between prokaryotes and eukaryotes.</title>
        <authorList>
            <person name="Spang A."/>
            <person name="Saw J.H."/>
            <person name="Jorgensen S.L."/>
            <person name="Zaremba-Niedzwiedzka K."/>
            <person name="Martijn J."/>
            <person name="Lind A.E."/>
            <person name="van Eijk R."/>
            <person name="Schleper C."/>
            <person name="Guy L."/>
            <person name="Ettema T.J."/>
        </authorList>
    </citation>
    <scope>NUCLEOTIDE SEQUENCE</scope>
</reference>
<dbReference type="EMBL" id="LAZR01010056">
    <property type="protein sequence ID" value="KKM69066.1"/>
    <property type="molecule type" value="Genomic_DNA"/>
</dbReference>
<dbReference type="Pfam" id="PF01464">
    <property type="entry name" value="SLT"/>
    <property type="match status" value="1"/>
</dbReference>
<dbReference type="SUPFAM" id="SSF53955">
    <property type="entry name" value="Lysozyme-like"/>
    <property type="match status" value="1"/>
</dbReference>
<dbReference type="Gene3D" id="1.10.530.10">
    <property type="match status" value="1"/>
</dbReference>
<comment type="caution">
    <text evidence="2">The sequence shown here is derived from an EMBL/GenBank/DDBJ whole genome shotgun (WGS) entry which is preliminary data.</text>
</comment>
<organism evidence="2">
    <name type="scientific">marine sediment metagenome</name>
    <dbReference type="NCBI Taxonomy" id="412755"/>
    <lineage>
        <taxon>unclassified sequences</taxon>
        <taxon>metagenomes</taxon>
        <taxon>ecological metagenomes</taxon>
    </lineage>
</organism>
<name>A0A0F9K337_9ZZZZ</name>
<accession>A0A0F9K337</accession>
<protein>
    <recommendedName>
        <fullName evidence="1">Transglycosylase SLT domain-containing protein</fullName>
    </recommendedName>
</protein>
<dbReference type="PANTHER" id="PTHR37423:SF2">
    <property type="entry name" value="MEMBRANE-BOUND LYTIC MUREIN TRANSGLYCOSYLASE C"/>
    <property type="match status" value="1"/>
</dbReference>
<dbReference type="PANTHER" id="PTHR37423">
    <property type="entry name" value="SOLUBLE LYTIC MUREIN TRANSGLYCOSYLASE-RELATED"/>
    <property type="match status" value="1"/>
</dbReference>
<feature type="domain" description="Transglycosylase SLT" evidence="1">
    <location>
        <begin position="48"/>
        <end position="156"/>
    </location>
</feature>
<evidence type="ECO:0000259" key="1">
    <source>
        <dbReference type="Pfam" id="PF01464"/>
    </source>
</evidence>
<gene>
    <name evidence="2" type="ORF">LCGC14_1454650</name>
</gene>
<feature type="non-terminal residue" evidence="2">
    <location>
        <position position="1"/>
    </location>
</feature>
<dbReference type="InterPro" id="IPR008258">
    <property type="entry name" value="Transglycosylase_SLT_dom_1"/>
</dbReference>
<dbReference type="InterPro" id="IPR023346">
    <property type="entry name" value="Lysozyme-like_dom_sf"/>
</dbReference>
<sequence length="182" mass="21429">SRIDILNSTIKPEKKHRMLVAKVRNAITENTNTRLTIRELNNIAFATIKYSHQYNLSIAKVLAQMRVESNFNIKARSGAEADGLMQIIPETWEYIRLKEMDGKKIYIHNIYHNIRSGCFYMSEQVMKFDTYNEALMAYNWGPHRVRMLKSGVYDENDIPEETKNYVPLVNEWIEVFEKYGLE</sequence>